<evidence type="ECO:0000256" key="1">
    <source>
        <dbReference type="ARBA" id="ARBA00023015"/>
    </source>
</evidence>
<comment type="caution">
    <text evidence="6">The sequence shown here is derived from an EMBL/GenBank/DDBJ whole genome shotgun (WGS) entry which is preliminary data.</text>
</comment>
<dbReference type="SUPFAM" id="SSF46689">
    <property type="entry name" value="Homeodomain-like"/>
    <property type="match status" value="1"/>
</dbReference>
<name>A0A7W2FBY2_9BURK</name>
<feature type="domain" description="HTH tetR-type" evidence="5">
    <location>
        <begin position="9"/>
        <end position="69"/>
    </location>
</feature>
<evidence type="ECO:0000313" key="6">
    <source>
        <dbReference type="EMBL" id="MBA5688896.1"/>
    </source>
</evidence>
<dbReference type="InterPro" id="IPR001647">
    <property type="entry name" value="HTH_TetR"/>
</dbReference>
<sequence>MRYSATHKADTRKHLLQTAASLSKQKGFSITGVDALVAAAGLTSGAFYNHFSSKNELFSELLKHEVENGFFMFVDKVEGESEDEWIARQLKSYLNWGHVQHPESGCVASSLGAEIARADKPTRKIFEAAARRVHGVWAEQVGDDKAAWAAIAQMIGTIVLARAMASDKTRREVLNAGKGFLENALLHKDSA</sequence>
<keyword evidence="7" id="KW-1185">Reference proteome</keyword>
<dbReference type="GO" id="GO:0003677">
    <property type="term" value="F:DNA binding"/>
    <property type="evidence" value="ECO:0007669"/>
    <property type="project" value="UniProtKB-UniRule"/>
</dbReference>
<evidence type="ECO:0000256" key="2">
    <source>
        <dbReference type="ARBA" id="ARBA00023125"/>
    </source>
</evidence>
<dbReference type="SUPFAM" id="SSF48498">
    <property type="entry name" value="Tetracyclin repressor-like, C-terminal domain"/>
    <property type="match status" value="1"/>
</dbReference>
<dbReference type="EMBL" id="JACEZU010000008">
    <property type="protein sequence ID" value="MBA5688896.1"/>
    <property type="molecule type" value="Genomic_DNA"/>
</dbReference>
<accession>A0A7W2FBY2</accession>
<dbReference type="Gene3D" id="1.10.357.10">
    <property type="entry name" value="Tetracycline Repressor, domain 2"/>
    <property type="match status" value="1"/>
</dbReference>
<dbReference type="Gene3D" id="1.10.10.60">
    <property type="entry name" value="Homeodomain-like"/>
    <property type="match status" value="1"/>
</dbReference>
<dbReference type="Proteomes" id="UP000573499">
    <property type="component" value="Unassembled WGS sequence"/>
</dbReference>
<dbReference type="PANTHER" id="PTHR47506:SF7">
    <property type="entry name" value="TRANSCRIPTIONAL REGULATORY PROTEIN"/>
    <property type="match status" value="1"/>
</dbReference>
<evidence type="ECO:0000259" key="5">
    <source>
        <dbReference type="PROSITE" id="PS50977"/>
    </source>
</evidence>
<dbReference type="InterPro" id="IPR036271">
    <property type="entry name" value="Tet_transcr_reg_TetR-rel_C_sf"/>
</dbReference>
<protein>
    <submittedName>
        <fullName evidence="6">TetR/AcrR family transcriptional regulator</fullName>
    </submittedName>
</protein>
<dbReference type="PROSITE" id="PS50977">
    <property type="entry name" value="HTH_TETR_2"/>
    <property type="match status" value="1"/>
</dbReference>
<evidence type="ECO:0000256" key="3">
    <source>
        <dbReference type="ARBA" id="ARBA00023163"/>
    </source>
</evidence>
<dbReference type="PANTHER" id="PTHR47506">
    <property type="entry name" value="TRANSCRIPTIONAL REGULATORY PROTEIN"/>
    <property type="match status" value="1"/>
</dbReference>
<feature type="DNA-binding region" description="H-T-H motif" evidence="4">
    <location>
        <begin position="32"/>
        <end position="51"/>
    </location>
</feature>
<dbReference type="RefSeq" id="WP_182154941.1">
    <property type="nucleotide sequence ID" value="NZ_JACEZU010000008.1"/>
</dbReference>
<evidence type="ECO:0000313" key="7">
    <source>
        <dbReference type="Proteomes" id="UP000573499"/>
    </source>
</evidence>
<proteinExistence type="predicted"/>
<dbReference type="InterPro" id="IPR009057">
    <property type="entry name" value="Homeodomain-like_sf"/>
</dbReference>
<reference evidence="6 7" key="1">
    <citation type="submission" date="2020-07" db="EMBL/GenBank/DDBJ databases">
        <title>Novel species isolated from subtropical streams in China.</title>
        <authorList>
            <person name="Lu H."/>
        </authorList>
    </citation>
    <scope>NUCLEOTIDE SEQUENCE [LARGE SCALE GENOMIC DNA]</scope>
    <source>
        <strain evidence="6 7">LX47W</strain>
    </source>
</reference>
<keyword evidence="2 4" id="KW-0238">DNA-binding</keyword>
<dbReference type="Pfam" id="PF00440">
    <property type="entry name" value="TetR_N"/>
    <property type="match status" value="1"/>
</dbReference>
<keyword evidence="3" id="KW-0804">Transcription</keyword>
<dbReference type="PRINTS" id="PR00455">
    <property type="entry name" value="HTHTETR"/>
</dbReference>
<gene>
    <name evidence="6" type="ORF">H3H39_17785</name>
</gene>
<keyword evidence="1" id="KW-0805">Transcription regulation</keyword>
<dbReference type="AlphaFoldDB" id="A0A7W2FBY2"/>
<organism evidence="6 7">
    <name type="scientific">Rugamonas apoptosis</name>
    <dbReference type="NCBI Taxonomy" id="2758570"/>
    <lineage>
        <taxon>Bacteria</taxon>
        <taxon>Pseudomonadati</taxon>
        <taxon>Pseudomonadota</taxon>
        <taxon>Betaproteobacteria</taxon>
        <taxon>Burkholderiales</taxon>
        <taxon>Oxalobacteraceae</taxon>
        <taxon>Telluria group</taxon>
        <taxon>Rugamonas</taxon>
    </lineage>
</organism>
<evidence type="ECO:0000256" key="4">
    <source>
        <dbReference type="PROSITE-ProRule" id="PRU00335"/>
    </source>
</evidence>